<dbReference type="SUPFAM" id="SSF54534">
    <property type="entry name" value="FKBP-like"/>
    <property type="match status" value="1"/>
</dbReference>
<feature type="domain" description="PPIase FKBP-type" evidence="3">
    <location>
        <begin position="114"/>
        <end position="229"/>
    </location>
</feature>
<gene>
    <name evidence="4" type="ORF">FJAP1339_LOCUS10509</name>
</gene>
<dbReference type="PROSITE" id="PS51257">
    <property type="entry name" value="PROKAR_LIPOPROTEIN"/>
    <property type="match status" value="1"/>
</dbReference>
<keyword evidence="1" id="KW-0413">Isomerase</keyword>
<feature type="chain" id="PRO_5031427978" description="peptidylprolyl isomerase" evidence="2">
    <location>
        <begin position="18"/>
        <end position="229"/>
    </location>
</feature>
<dbReference type="Gene3D" id="3.10.50.40">
    <property type="match status" value="1"/>
</dbReference>
<protein>
    <recommendedName>
        <fullName evidence="1">peptidylprolyl isomerase</fullName>
        <ecNumber evidence="1">5.2.1.8</ecNumber>
    </recommendedName>
</protein>
<evidence type="ECO:0000256" key="2">
    <source>
        <dbReference type="SAM" id="SignalP"/>
    </source>
</evidence>
<evidence type="ECO:0000256" key="1">
    <source>
        <dbReference type="PROSITE-ProRule" id="PRU00277"/>
    </source>
</evidence>
<dbReference type="GO" id="GO:0003755">
    <property type="term" value="F:peptidyl-prolyl cis-trans isomerase activity"/>
    <property type="evidence" value="ECO:0007669"/>
    <property type="project" value="UniProtKB-KW"/>
</dbReference>
<dbReference type="Pfam" id="PF00254">
    <property type="entry name" value="FKBP_C"/>
    <property type="match status" value="1"/>
</dbReference>
<keyword evidence="1" id="KW-0697">Rotamase</keyword>
<keyword evidence="2" id="KW-0732">Signal</keyword>
<dbReference type="PANTHER" id="PTHR47717">
    <property type="entry name" value="PEPTIDYL-PROLYL CIS-TRANS ISOMERASE FKBP19, CHLOROPLASTIC"/>
    <property type="match status" value="1"/>
</dbReference>
<accession>A0A7S2V4T0</accession>
<sequence>MKFLSLFPLLLLTSCGAFSVRNSAISRRDLLKIAPAVGLPILLPEISWAGIDPNALKGLQIEGDQTGAQARLRQLQGDVEEKPENMDVMFETLASGVSYGEYKAGKGESVVKEGSKVAVEMTIRMKAFATNNEPGGVKYFESKKDTEFNEVAWTVGSGELLPGLEEGMMGMKKGGIRRIEVPSPLVFAARNNKQLPLPSETNKDGKRRFENLFKTDATLLFEVLVIRIK</sequence>
<evidence type="ECO:0000259" key="3">
    <source>
        <dbReference type="PROSITE" id="PS50059"/>
    </source>
</evidence>
<reference evidence="4" key="1">
    <citation type="submission" date="2021-01" db="EMBL/GenBank/DDBJ databases">
        <authorList>
            <person name="Corre E."/>
            <person name="Pelletier E."/>
            <person name="Niang G."/>
            <person name="Scheremetjew M."/>
            <person name="Finn R."/>
            <person name="Kale V."/>
            <person name="Holt S."/>
            <person name="Cochrane G."/>
            <person name="Meng A."/>
            <person name="Brown T."/>
            <person name="Cohen L."/>
        </authorList>
    </citation>
    <scope>NUCLEOTIDE SEQUENCE</scope>
    <source>
        <strain evidence="4">CCMP1661</strain>
    </source>
</reference>
<dbReference type="InterPro" id="IPR001179">
    <property type="entry name" value="PPIase_FKBP_dom"/>
</dbReference>
<dbReference type="EMBL" id="HBHR01020691">
    <property type="protein sequence ID" value="CAD9872085.1"/>
    <property type="molecule type" value="Transcribed_RNA"/>
</dbReference>
<comment type="catalytic activity">
    <reaction evidence="1">
        <text>[protein]-peptidylproline (omega=180) = [protein]-peptidylproline (omega=0)</text>
        <dbReference type="Rhea" id="RHEA:16237"/>
        <dbReference type="Rhea" id="RHEA-COMP:10747"/>
        <dbReference type="Rhea" id="RHEA-COMP:10748"/>
        <dbReference type="ChEBI" id="CHEBI:83833"/>
        <dbReference type="ChEBI" id="CHEBI:83834"/>
        <dbReference type="EC" id="5.2.1.8"/>
    </reaction>
</comment>
<evidence type="ECO:0000313" key="4">
    <source>
        <dbReference type="EMBL" id="CAD9872085.1"/>
    </source>
</evidence>
<name>A0A7S2V4T0_9STRA</name>
<dbReference type="InterPro" id="IPR044208">
    <property type="entry name" value="FKBP19-like"/>
</dbReference>
<dbReference type="PANTHER" id="PTHR47717:SF1">
    <property type="entry name" value="PEPTIDYL-PROLYL CIS-TRANS ISOMERASE FKBP19, CHLOROPLASTIC"/>
    <property type="match status" value="1"/>
</dbReference>
<feature type="signal peptide" evidence="2">
    <location>
        <begin position="1"/>
        <end position="17"/>
    </location>
</feature>
<dbReference type="InterPro" id="IPR046357">
    <property type="entry name" value="PPIase_dom_sf"/>
</dbReference>
<dbReference type="AlphaFoldDB" id="A0A7S2V4T0"/>
<dbReference type="PROSITE" id="PS50059">
    <property type="entry name" value="FKBP_PPIASE"/>
    <property type="match status" value="1"/>
</dbReference>
<organism evidence="4">
    <name type="scientific">Fibrocapsa japonica</name>
    <dbReference type="NCBI Taxonomy" id="94617"/>
    <lineage>
        <taxon>Eukaryota</taxon>
        <taxon>Sar</taxon>
        <taxon>Stramenopiles</taxon>
        <taxon>Ochrophyta</taxon>
        <taxon>Raphidophyceae</taxon>
        <taxon>Chattonellales</taxon>
        <taxon>Chattonellaceae</taxon>
        <taxon>Fibrocapsa</taxon>
    </lineage>
</organism>
<proteinExistence type="predicted"/>
<dbReference type="EC" id="5.2.1.8" evidence="1"/>